<name>A0A1M5NNW4_9BACT</name>
<protein>
    <submittedName>
        <fullName evidence="6">Helix-turn-helix domain-containing protein</fullName>
    </submittedName>
</protein>
<dbReference type="PRINTS" id="PR00032">
    <property type="entry name" value="HTHARAC"/>
</dbReference>
<feature type="transmembrane region" description="Helical" evidence="4">
    <location>
        <begin position="39"/>
        <end position="63"/>
    </location>
</feature>
<gene>
    <name evidence="6" type="ORF">SAMN04488109_2441</name>
</gene>
<evidence type="ECO:0000256" key="2">
    <source>
        <dbReference type="ARBA" id="ARBA00023125"/>
    </source>
</evidence>
<evidence type="ECO:0000256" key="1">
    <source>
        <dbReference type="ARBA" id="ARBA00023015"/>
    </source>
</evidence>
<dbReference type="STRING" id="947013.SAMN04488109_2441"/>
<feature type="domain" description="HTH araC/xylS-type" evidence="5">
    <location>
        <begin position="271"/>
        <end position="377"/>
    </location>
</feature>
<organism evidence="6 7">
    <name type="scientific">Chryseolinea serpens</name>
    <dbReference type="NCBI Taxonomy" id="947013"/>
    <lineage>
        <taxon>Bacteria</taxon>
        <taxon>Pseudomonadati</taxon>
        <taxon>Bacteroidota</taxon>
        <taxon>Cytophagia</taxon>
        <taxon>Cytophagales</taxon>
        <taxon>Fulvivirgaceae</taxon>
        <taxon>Chryseolinea</taxon>
    </lineage>
</organism>
<feature type="transmembrane region" description="Helical" evidence="4">
    <location>
        <begin position="100"/>
        <end position="118"/>
    </location>
</feature>
<dbReference type="InterPro" id="IPR018062">
    <property type="entry name" value="HTH_AraC-typ_CS"/>
</dbReference>
<dbReference type="EMBL" id="FQWQ01000001">
    <property type="protein sequence ID" value="SHG91188.1"/>
    <property type="molecule type" value="Genomic_DNA"/>
</dbReference>
<evidence type="ECO:0000259" key="5">
    <source>
        <dbReference type="PROSITE" id="PS01124"/>
    </source>
</evidence>
<dbReference type="Gene3D" id="1.10.10.60">
    <property type="entry name" value="Homeodomain-like"/>
    <property type="match status" value="1"/>
</dbReference>
<dbReference type="InterPro" id="IPR018060">
    <property type="entry name" value="HTH_AraC"/>
</dbReference>
<dbReference type="RefSeq" id="WP_143164877.1">
    <property type="nucleotide sequence ID" value="NZ_FQWQ01000001.1"/>
</dbReference>
<dbReference type="GO" id="GO:0003700">
    <property type="term" value="F:DNA-binding transcription factor activity"/>
    <property type="evidence" value="ECO:0007669"/>
    <property type="project" value="InterPro"/>
</dbReference>
<accession>A0A1M5NNW4</accession>
<keyword evidence="1" id="KW-0805">Transcription regulation</keyword>
<evidence type="ECO:0000256" key="3">
    <source>
        <dbReference type="ARBA" id="ARBA00023163"/>
    </source>
</evidence>
<dbReference type="AlphaFoldDB" id="A0A1M5NNW4"/>
<proteinExistence type="predicted"/>
<sequence>MPYRIDLFAVFIFLGIVQGIFLSFFFLSKENRQIQANLFHGMLLLAMVGCTLEIFLMYTGYIVHCLFLVDFSEPLGMAVGPLFYLLLLSYVKGGVSKKQYGHLVFPVVYFFLELPFLLQPDDVKYNAYIWAYHPELPMRDVTAVYDARLFWVTDHATETILISLALYAILSVIVVTRAYRQKKESFWKPVHPVLRNLREPIVQMITASVIVLVVKLTNVADTGDHLFAVYVSIVIYFTSFRVIRRSGFFKHASLAEAPKYKSSTLSPDVQNALVEKLKLLMAEQKPFLQADFSLPELAHQLGSTVHVVSQVINERLGKNFFEMAAEYRVEEAKRLLREQPNIKVEEIAEQVGYNSKSSFNTVFKKYTGTTPSRFRAEKS</sequence>
<feature type="transmembrane region" description="Helical" evidence="4">
    <location>
        <begin position="6"/>
        <end position="27"/>
    </location>
</feature>
<dbReference type="InterPro" id="IPR009057">
    <property type="entry name" value="Homeodomain-like_sf"/>
</dbReference>
<dbReference type="InterPro" id="IPR020449">
    <property type="entry name" value="Tscrpt_reg_AraC-type_HTH"/>
</dbReference>
<dbReference type="SMART" id="SM00342">
    <property type="entry name" value="HTH_ARAC"/>
    <property type="match status" value="1"/>
</dbReference>
<dbReference type="PANTHER" id="PTHR43280:SF29">
    <property type="entry name" value="ARAC-FAMILY TRANSCRIPTIONAL REGULATOR"/>
    <property type="match status" value="1"/>
</dbReference>
<keyword evidence="4" id="KW-1133">Transmembrane helix</keyword>
<dbReference type="Proteomes" id="UP000184212">
    <property type="component" value="Unassembled WGS sequence"/>
</dbReference>
<evidence type="ECO:0000256" key="4">
    <source>
        <dbReference type="SAM" id="Phobius"/>
    </source>
</evidence>
<keyword evidence="4" id="KW-0812">Transmembrane</keyword>
<feature type="transmembrane region" description="Helical" evidence="4">
    <location>
        <begin position="75"/>
        <end position="93"/>
    </location>
</feature>
<dbReference type="GO" id="GO:0043565">
    <property type="term" value="F:sequence-specific DNA binding"/>
    <property type="evidence" value="ECO:0007669"/>
    <property type="project" value="InterPro"/>
</dbReference>
<dbReference type="PROSITE" id="PS00041">
    <property type="entry name" value="HTH_ARAC_FAMILY_1"/>
    <property type="match status" value="1"/>
</dbReference>
<dbReference type="OrthoDB" id="5492415at2"/>
<keyword evidence="2" id="KW-0238">DNA-binding</keyword>
<feature type="transmembrane region" description="Helical" evidence="4">
    <location>
        <begin position="160"/>
        <end position="179"/>
    </location>
</feature>
<keyword evidence="7" id="KW-1185">Reference proteome</keyword>
<keyword evidence="3" id="KW-0804">Transcription</keyword>
<feature type="transmembrane region" description="Helical" evidence="4">
    <location>
        <begin position="200"/>
        <end position="220"/>
    </location>
</feature>
<dbReference type="Pfam" id="PF12833">
    <property type="entry name" value="HTH_18"/>
    <property type="match status" value="1"/>
</dbReference>
<feature type="transmembrane region" description="Helical" evidence="4">
    <location>
        <begin position="226"/>
        <end position="243"/>
    </location>
</feature>
<dbReference type="SUPFAM" id="SSF46689">
    <property type="entry name" value="Homeodomain-like"/>
    <property type="match status" value="1"/>
</dbReference>
<evidence type="ECO:0000313" key="7">
    <source>
        <dbReference type="Proteomes" id="UP000184212"/>
    </source>
</evidence>
<dbReference type="PROSITE" id="PS01124">
    <property type="entry name" value="HTH_ARAC_FAMILY_2"/>
    <property type="match status" value="1"/>
</dbReference>
<dbReference type="PANTHER" id="PTHR43280">
    <property type="entry name" value="ARAC-FAMILY TRANSCRIPTIONAL REGULATOR"/>
    <property type="match status" value="1"/>
</dbReference>
<evidence type="ECO:0000313" key="6">
    <source>
        <dbReference type="EMBL" id="SHG91188.1"/>
    </source>
</evidence>
<reference evidence="6 7" key="1">
    <citation type="submission" date="2016-11" db="EMBL/GenBank/DDBJ databases">
        <authorList>
            <person name="Jaros S."/>
            <person name="Januszkiewicz K."/>
            <person name="Wedrychowicz H."/>
        </authorList>
    </citation>
    <scope>NUCLEOTIDE SEQUENCE [LARGE SCALE GENOMIC DNA]</scope>
    <source>
        <strain evidence="6 7">DSM 24574</strain>
    </source>
</reference>
<keyword evidence="4" id="KW-0472">Membrane</keyword>